<dbReference type="InterPro" id="IPR025734">
    <property type="entry name" value="EspG"/>
</dbReference>
<evidence type="ECO:0000256" key="4">
    <source>
        <dbReference type="ARBA" id="ARBA00023186"/>
    </source>
</evidence>
<comment type="caution">
    <text evidence="5">The sequence shown here is derived from an EMBL/GenBank/DDBJ whole genome shotgun (WGS) entry which is preliminary data.</text>
</comment>
<evidence type="ECO:0000256" key="3">
    <source>
        <dbReference type="ARBA" id="ARBA00022490"/>
    </source>
</evidence>
<gene>
    <name evidence="5" type="ORF">FHS23_000410</name>
</gene>
<dbReference type="Proteomes" id="UP000550714">
    <property type="component" value="Unassembled WGS sequence"/>
</dbReference>
<accession>A0A839RW71</accession>
<name>A0A839RW71_9PSEU</name>
<sequence length="252" mass="26674">MRDENSGWITLHPGEFYLLWRTLELGDPPSVLGVPRVGATESYRAELIALADESLAERGLGTVRSPDRDVEDLLRTLAEPDVSVDLSTSGSDASFRSHGVVGERGAATAGTSGEDVLVGPVRPAELIPTMFEALPTVDAGPGAPANVGYADYRRACRAGEHEGASGFLDALREAGVRSSEAATVLRAVEGRRAGGYVGATSRTHGRTPGTVNWVDTEQGRYALRKLGDWVTVTPADAARLRGMAEEMVADLT</sequence>
<comment type="subcellular location">
    <subcellularLocation>
        <location evidence="1">Cytoplasm</location>
    </subcellularLocation>
</comment>
<evidence type="ECO:0000313" key="6">
    <source>
        <dbReference type="Proteomes" id="UP000550714"/>
    </source>
</evidence>
<keyword evidence="4" id="KW-0143">Chaperone</keyword>
<evidence type="ECO:0000256" key="2">
    <source>
        <dbReference type="ARBA" id="ARBA00006411"/>
    </source>
</evidence>
<dbReference type="EMBL" id="JACHWU010000001">
    <property type="protein sequence ID" value="MBB3049415.1"/>
    <property type="molecule type" value="Genomic_DNA"/>
</dbReference>
<protein>
    <recommendedName>
        <fullName evidence="7">ESAT-6 protein secretion system EspG family protein</fullName>
    </recommendedName>
</protein>
<dbReference type="AlphaFoldDB" id="A0A839RW71"/>
<dbReference type="RefSeq" id="WP_183646838.1">
    <property type="nucleotide sequence ID" value="NZ_JACHWU010000001.1"/>
</dbReference>
<evidence type="ECO:0000313" key="5">
    <source>
        <dbReference type="EMBL" id="MBB3049415.1"/>
    </source>
</evidence>
<evidence type="ECO:0008006" key="7">
    <source>
        <dbReference type="Google" id="ProtNLM"/>
    </source>
</evidence>
<reference evidence="5 6" key="1">
    <citation type="submission" date="2020-08" db="EMBL/GenBank/DDBJ databases">
        <title>Genomic Encyclopedia of Type Strains, Phase III (KMG-III): the genomes of soil and plant-associated and newly described type strains.</title>
        <authorList>
            <person name="Whitman W."/>
        </authorList>
    </citation>
    <scope>NUCLEOTIDE SEQUENCE [LARGE SCALE GENOMIC DNA]</scope>
    <source>
        <strain evidence="5 6">CECT 8577</strain>
    </source>
</reference>
<dbReference type="Pfam" id="PF14011">
    <property type="entry name" value="ESX-1_EspG"/>
    <property type="match status" value="1"/>
</dbReference>
<organism evidence="5 6">
    <name type="scientific">Prauserella isguenensis</name>
    <dbReference type="NCBI Taxonomy" id="1470180"/>
    <lineage>
        <taxon>Bacteria</taxon>
        <taxon>Bacillati</taxon>
        <taxon>Actinomycetota</taxon>
        <taxon>Actinomycetes</taxon>
        <taxon>Pseudonocardiales</taxon>
        <taxon>Pseudonocardiaceae</taxon>
        <taxon>Prauserella</taxon>
    </lineage>
</organism>
<keyword evidence="3" id="KW-0963">Cytoplasm</keyword>
<proteinExistence type="inferred from homology"/>
<comment type="similarity">
    <text evidence="2">Belongs to the EspG family.</text>
</comment>
<evidence type="ECO:0000256" key="1">
    <source>
        <dbReference type="ARBA" id="ARBA00004496"/>
    </source>
</evidence>
<keyword evidence="6" id="KW-1185">Reference proteome</keyword>